<evidence type="ECO:0000256" key="2">
    <source>
        <dbReference type="SAM" id="SignalP"/>
    </source>
</evidence>
<dbReference type="NCBIfam" id="TIGR03938">
    <property type="entry name" value="deacetyl_PgaB"/>
    <property type="match status" value="1"/>
</dbReference>
<dbReference type="InterPro" id="IPR002509">
    <property type="entry name" value="NODB_dom"/>
</dbReference>
<dbReference type="InterPro" id="IPR051398">
    <property type="entry name" value="Polysacch_Deacetylase"/>
</dbReference>
<evidence type="ECO:0000259" key="3">
    <source>
        <dbReference type="PROSITE" id="PS51677"/>
    </source>
</evidence>
<feature type="domain" description="NodB homology" evidence="3">
    <location>
        <begin position="96"/>
        <end position="340"/>
    </location>
</feature>
<organism evidence="4 5">
    <name type="scientific">Modicisalibacter tunisiensis</name>
    <dbReference type="NCBI Taxonomy" id="390637"/>
    <lineage>
        <taxon>Bacteria</taxon>
        <taxon>Pseudomonadati</taxon>
        <taxon>Pseudomonadota</taxon>
        <taxon>Gammaproteobacteria</taxon>
        <taxon>Oceanospirillales</taxon>
        <taxon>Halomonadaceae</taxon>
        <taxon>Modicisalibacter</taxon>
    </lineage>
</organism>
<dbReference type="SUPFAM" id="SSF88713">
    <property type="entry name" value="Glycoside hydrolase/deacetylase"/>
    <property type="match status" value="1"/>
</dbReference>
<dbReference type="Proteomes" id="UP001319883">
    <property type="component" value="Unassembled WGS sequence"/>
</dbReference>
<comment type="caution">
    <text evidence="4">The sequence shown here is derived from an EMBL/GenBank/DDBJ whole genome shotgun (WGS) entry which is preliminary data.</text>
</comment>
<reference evidence="4 5" key="1">
    <citation type="submission" date="2021-05" db="EMBL/GenBank/DDBJ databases">
        <title>Petroleum and Energy Research Collection (APPE): ex situ preservation of microbial diversity associated with the oil industry and exploitation of its biotechnological potential.</title>
        <authorList>
            <person name="Paixao C.T.M."/>
            <person name="Gomes M.B."/>
            <person name="Oliveira V.M."/>
        </authorList>
    </citation>
    <scope>NUCLEOTIDE SEQUENCE [LARGE SCALE GENOMIC DNA]</scope>
    <source>
        <strain evidence="4 5">LIT2</strain>
    </source>
</reference>
<dbReference type="PANTHER" id="PTHR34216">
    <property type="match status" value="1"/>
</dbReference>
<dbReference type="Pfam" id="PF14883">
    <property type="entry name" value="GHL13"/>
    <property type="match status" value="1"/>
</dbReference>
<keyword evidence="5" id="KW-1185">Reference proteome</keyword>
<dbReference type="PANTHER" id="PTHR34216:SF7">
    <property type="entry name" value="POLY-BETA-1,6-N-ACETYL-D-GLUCOSAMINE N-DEACETYLASE"/>
    <property type="match status" value="1"/>
</dbReference>
<dbReference type="Pfam" id="PF01522">
    <property type="entry name" value="Polysacc_deac_1"/>
    <property type="match status" value="1"/>
</dbReference>
<dbReference type="PROSITE" id="PS51677">
    <property type="entry name" value="NODB"/>
    <property type="match status" value="1"/>
</dbReference>
<dbReference type="InterPro" id="IPR023854">
    <property type="entry name" value="PGA_deacetylase_PgaB"/>
</dbReference>
<proteinExistence type="predicted"/>
<dbReference type="InterPro" id="IPR011330">
    <property type="entry name" value="Glyco_hydro/deAcase_b/a-brl"/>
</dbReference>
<dbReference type="InterPro" id="IPR032772">
    <property type="entry name" value="PGA_deacetylase_PgaB_C"/>
</dbReference>
<protein>
    <submittedName>
        <fullName evidence="4">Poly-beta-1,6-N-acetyl-D-glucosamine N-deacetylase PgaB</fullName>
    </submittedName>
</protein>
<evidence type="ECO:0000256" key="1">
    <source>
        <dbReference type="ARBA" id="ARBA00022729"/>
    </source>
</evidence>
<feature type="signal peptide" evidence="2">
    <location>
        <begin position="1"/>
        <end position="27"/>
    </location>
</feature>
<sequence>MEVPVNTRLLALLALCLTLALAAPAFAGRQPGDVAVISYHDIVDLDRTPNQKLYPQTITRNMLIQHFNLIAELGYRPVSLQQVLDARDGKQPLPDRAVLLTFDDGYRSFYDIVYPLLKLYNYPAVAAIVGSWLDVPPGQQVLYGNDRLPRSHFMTWDQLREMDASGRVEIASHTYALHYGLVGNPFGNQQPAAVTSAWTPQGYEDAAAYRARIREDFRRSQERMRQELGHPARAMVWPYGAYSEATLQMAADAGMPTTFNLISRMDNIDDGTRAMGRYLVDQETSLQYLQEIFAGRTWDRTTKRIVHVDLDYVYDPDPAQQAHNLDRLLDRIKAYGVSTVYLQAFADADGNGVAEALYFPNRHMPVKADLFNRVAWQLKKRAGVQVYAWMPVMAFNLGPGYQYVSDLRLGKPNPQNYRRLSPYVAENRRIIDDIYEDLGLYTKFDGLLFHDDGFFSDYEDAGTAALAWYHQKWGLPPGVSLIRQDKALMARWTQHKTRFLIDFTKQLAQAADRYRLHDERTLRTARNVYAPVVLDPESRAWFAQDLEAFADAYDYTAVMAMPYMEGANDDELWLRRLARDALARVPSDKLVFELQATDWRDKSPVPSATLGRWMQVIREAGVRNYGYYPDDFLNNHPDAGVLRRNFSLTARLGARP</sequence>
<dbReference type="EMBL" id="JAGXFD010000001">
    <property type="protein sequence ID" value="MBZ9566750.1"/>
    <property type="molecule type" value="Genomic_DNA"/>
</dbReference>
<dbReference type="Gene3D" id="3.20.20.80">
    <property type="entry name" value="Glycosidases"/>
    <property type="match status" value="1"/>
</dbReference>
<name>A0ABS7WVX3_9GAMM</name>
<feature type="chain" id="PRO_5045955576" evidence="2">
    <location>
        <begin position="28"/>
        <end position="656"/>
    </location>
</feature>
<evidence type="ECO:0000313" key="5">
    <source>
        <dbReference type="Proteomes" id="UP001319883"/>
    </source>
</evidence>
<keyword evidence="1 2" id="KW-0732">Signal</keyword>
<accession>A0ABS7WVX3</accession>
<dbReference type="Gene3D" id="3.20.20.370">
    <property type="entry name" value="Glycoside hydrolase/deacetylase"/>
    <property type="match status" value="1"/>
</dbReference>
<evidence type="ECO:0000313" key="4">
    <source>
        <dbReference type="EMBL" id="MBZ9566750.1"/>
    </source>
</evidence>
<gene>
    <name evidence="4" type="primary">pgaB</name>
    <name evidence="4" type="ORF">KGQ91_03505</name>
</gene>